<keyword evidence="4 7" id="KW-0808">Transferase</keyword>
<evidence type="ECO:0000256" key="1">
    <source>
        <dbReference type="ARBA" id="ARBA00004776"/>
    </source>
</evidence>
<dbReference type="GO" id="GO:0016757">
    <property type="term" value="F:glycosyltransferase activity"/>
    <property type="evidence" value="ECO:0007669"/>
    <property type="project" value="UniProtKB-KW"/>
</dbReference>
<reference evidence="7 8" key="1">
    <citation type="submission" date="2020-08" db="EMBL/GenBank/DDBJ databases">
        <title>Genomic Encyclopedia of Type Strains, Phase IV (KMG-IV): sequencing the most valuable type-strain genomes for metagenomic binning, comparative biology and taxonomic classification.</title>
        <authorList>
            <person name="Goeker M."/>
        </authorList>
    </citation>
    <scope>NUCLEOTIDE SEQUENCE [LARGE SCALE GENOMIC DNA]</scope>
    <source>
        <strain evidence="7 8">DSM 24661</strain>
    </source>
</reference>
<protein>
    <submittedName>
        <fullName evidence="7">GT2 family glycosyltransferase</fullName>
    </submittedName>
</protein>
<feature type="domain" description="Streptomycin biosynthesis protein StrF" evidence="6">
    <location>
        <begin position="481"/>
        <end position="691"/>
    </location>
</feature>
<evidence type="ECO:0000313" key="8">
    <source>
        <dbReference type="Proteomes" id="UP000559117"/>
    </source>
</evidence>
<dbReference type="PANTHER" id="PTHR43179:SF12">
    <property type="entry name" value="GALACTOFURANOSYLTRANSFERASE GLFT2"/>
    <property type="match status" value="1"/>
</dbReference>
<comment type="similarity">
    <text evidence="2">Belongs to the glycosyltransferase 2 family.</text>
</comment>
<dbReference type="Proteomes" id="UP000559117">
    <property type="component" value="Unassembled WGS sequence"/>
</dbReference>
<gene>
    <name evidence="7" type="ORF">HNR32_001996</name>
</gene>
<dbReference type="PANTHER" id="PTHR43179">
    <property type="entry name" value="RHAMNOSYLTRANSFERASE WBBL"/>
    <property type="match status" value="1"/>
</dbReference>
<dbReference type="CDD" id="cd02440">
    <property type="entry name" value="AdoMet_MTases"/>
    <property type="match status" value="1"/>
</dbReference>
<proteinExistence type="inferred from homology"/>
<dbReference type="Pfam" id="PF13712">
    <property type="entry name" value="Glyco_tranf_2_5"/>
    <property type="match status" value="1"/>
</dbReference>
<dbReference type="InterPro" id="IPR059123">
    <property type="entry name" value="StrF_dom"/>
</dbReference>
<dbReference type="EMBL" id="JACHFH010000025">
    <property type="protein sequence ID" value="MBB5336841.1"/>
    <property type="molecule type" value="Genomic_DNA"/>
</dbReference>
<evidence type="ECO:0000259" key="6">
    <source>
        <dbReference type="Pfam" id="PF13712"/>
    </source>
</evidence>
<dbReference type="SUPFAM" id="SSF53448">
    <property type="entry name" value="Nucleotide-diphospho-sugar transferases"/>
    <property type="match status" value="2"/>
</dbReference>
<keyword evidence="3" id="KW-0328">Glycosyltransferase</keyword>
<organism evidence="7 8">
    <name type="scientific">Pectinatus brassicae</name>
    <dbReference type="NCBI Taxonomy" id="862415"/>
    <lineage>
        <taxon>Bacteria</taxon>
        <taxon>Bacillati</taxon>
        <taxon>Bacillota</taxon>
        <taxon>Negativicutes</taxon>
        <taxon>Selenomonadales</taxon>
        <taxon>Selenomonadaceae</taxon>
        <taxon>Pectinatus</taxon>
    </lineage>
</organism>
<accession>A0A840UGG4</accession>
<dbReference type="InterPro" id="IPR029063">
    <property type="entry name" value="SAM-dependent_MTases_sf"/>
</dbReference>
<dbReference type="InterPro" id="IPR029044">
    <property type="entry name" value="Nucleotide-diphossugar_trans"/>
</dbReference>
<comment type="pathway">
    <text evidence="1">Cell wall biogenesis; cell wall polysaccharide biosynthesis.</text>
</comment>
<dbReference type="AlphaFoldDB" id="A0A840UGG4"/>
<dbReference type="Pfam" id="PF00535">
    <property type="entry name" value="Glycos_transf_2"/>
    <property type="match status" value="1"/>
</dbReference>
<name>A0A840UGG4_9FIRM</name>
<dbReference type="InterPro" id="IPR001173">
    <property type="entry name" value="Glyco_trans_2-like"/>
</dbReference>
<dbReference type="CDD" id="cd04186">
    <property type="entry name" value="GT_2_like_c"/>
    <property type="match status" value="1"/>
</dbReference>
<dbReference type="SUPFAM" id="SSF53335">
    <property type="entry name" value="S-adenosyl-L-methionine-dependent methyltransferases"/>
    <property type="match status" value="1"/>
</dbReference>
<dbReference type="RefSeq" id="WP_183862145.1">
    <property type="nucleotide sequence ID" value="NZ_JACHFH010000025.1"/>
</dbReference>
<dbReference type="Gene3D" id="3.90.550.10">
    <property type="entry name" value="Spore Coat Polysaccharide Biosynthesis Protein SpsA, Chain A"/>
    <property type="match status" value="2"/>
</dbReference>
<evidence type="ECO:0000256" key="2">
    <source>
        <dbReference type="ARBA" id="ARBA00006739"/>
    </source>
</evidence>
<dbReference type="Pfam" id="PF13489">
    <property type="entry name" value="Methyltransf_23"/>
    <property type="match status" value="1"/>
</dbReference>
<keyword evidence="8" id="KW-1185">Reference proteome</keyword>
<evidence type="ECO:0000256" key="4">
    <source>
        <dbReference type="ARBA" id="ARBA00022679"/>
    </source>
</evidence>
<evidence type="ECO:0000259" key="5">
    <source>
        <dbReference type="Pfam" id="PF00535"/>
    </source>
</evidence>
<comment type="caution">
    <text evidence="7">The sequence shown here is derived from an EMBL/GenBank/DDBJ whole genome shotgun (WGS) entry which is preliminary data.</text>
</comment>
<evidence type="ECO:0000256" key="3">
    <source>
        <dbReference type="ARBA" id="ARBA00022676"/>
    </source>
</evidence>
<evidence type="ECO:0000313" key="7">
    <source>
        <dbReference type="EMBL" id="MBB5336841.1"/>
    </source>
</evidence>
<dbReference type="Gene3D" id="3.40.50.150">
    <property type="entry name" value="Vaccinia Virus protein VP39"/>
    <property type="match status" value="1"/>
</dbReference>
<feature type="domain" description="Glycosyltransferase 2-like" evidence="5">
    <location>
        <begin position="7"/>
        <end position="177"/>
    </location>
</feature>
<sequence length="693" mass="80198">MRKTKTSIIILTYNKLEYTKLCINSIRYYTAGNDYEIIVIDNGSTDNTAEWLKQQNDIISICNKANKGFSGGCNQGIKIATGTEILLLNNDTIVVPNWLSNLKKALYSSNKIGAVGPVSNNCTNWQTIEVEYNSNNLSEIVEFGKAYNCISDNTRWYLKVKLVGYCMLIKKEVIDKIGLLDEQFFPGNFEDDDYSLRILQADYKLLQCSDTFIHHFGNISFKDNDEIFRKNLLDNHKRFVEKWKINAVYSSRDDDILDNLNINPQTRLLEVECSCGAWLAEVKRVSPTTNVYGIDINKNSVDIARKIFPITCGDIETMELPYNEKFFDYIILQNVLPRIKNPIKLLKKLARYIKDDGLIVLSCYNFMHYSNIEKILSGKLDYEDNLWEGAFAENNIRVFNLNMLRTIVKKSNLQISFCVAPVKESMDKNINNNLVENILKSQLVSGKSEWELKAYKYIMHLKKKNLSNVGKRKLNNKKIEFITCVNNIKEYELCVKCIRNLKIPSDYNVEITPVLNASSMAQGYNKGMLKSDAKYKVYLHQDVRIINKNFIYDILRLFNKSSKIGLIGVVGAKKIPDNGVWWEAKERYGCLIHNPGGVLFEDRFEEQQMTGEYEEVQAIDGNLMITQYDIYWREDLFKGWHFYDTSQSMEFAKKGYTVIVPNIMEPWNIHECGINPMNGYDIDREILVKEYEL</sequence>